<dbReference type="EC" id="5.4.99.-" evidence="4"/>
<dbReference type="Gene3D" id="3.30.70.580">
    <property type="entry name" value="Pseudouridine synthase I, catalytic domain, N-terminal subdomain"/>
    <property type="match status" value="1"/>
</dbReference>
<dbReference type="STRING" id="1679170.AC625_04325"/>
<dbReference type="InterPro" id="IPR000748">
    <property type="entry name" value="PsdUridine_synth_RsuA/RluB/E/F"/>
</dbReference>
<evidence type="ECO:0000256" key="2">
    <source>
        <dbReference type="ARBA" id="ARBA00023235"/>
    </source>
</evidence>
<comment type="caution">
    <text evidence="6">The sequence shown here is derived from an EMBL/GenBank/DDBJ whole genome shotgun (WGS) entry which is preliminary data.</text>
</comment>
<evidence type="ECO:0000259" key="5">
    <source>
        <dbReference type="SMART" id="SM00363"/>
    </source>
</evidence>
<dbReference type="Gene3D" id="3.30.70.1560">
    <property type="entry name" value="Alpha-L RNA-binding motif"/>
    <property type="match status" value="1"/>
</dbReference>
<accession>A0A0K9GQ56</accession>
<dbReference type="InterPro" id="IPR006145">
    <property type="entry name" value="PsdUridine_synth_RsuA/RluA"/>
</dbReference>
<dbReference type="SUPFAM" id="SSF55174">
    <property type="entry name" value="Alpha-L RNA-binding motif"/>
    <property type="match status" value="1"/>
</dbReference>
<keyword evidence="7" id="KW-1185">Reference proteome</keyword>
<dbReference type="InterPro" id="IPR042092">
    <property type="entry name" value="PsdUridine_s_RsuA/RluB/E/F_cat"/>
</dbReference>
<organism evidence="6 7">
    <name type="scientific">Peribacillus loiseleuriae</name>
    <dbReference type="NCBI Taxonomy" id="1679170"/>
    <lineage>
        <taxon>Bacteria</taxon>
        <taxon>Bacillati</taxon>
        <taxon>Bacillota</taxon>
        <taxon>Bacilli</taxon>
        <taxon>Bacillales</taxon>
        <taxon>Bacillaceae</taxon>
        <taxon>Peribacillus</taxon>
    </lineage>
</organism>
<dbReference type="PROSITE" id="PS50889">
    <property type="entry name" value="S4"/>
    <property type="match status" value="1"/>
</dbReference>
<dbReference type="InterPro" id="IPR036986">
    <property type="entry name" value="S4_RNA-bd_sf"/>
</dbReference>
<evidence type="ECO:0000256" key="4">
    <source>
        <dbReference type="RuleBase" id="RU003887"/>
    </source>
</evidence>
<evidence type="ECO:0000256" key="1">
    <source>
        <dbReference type="ARBA" id="ARBA00008348"/>
    </source>
</evidence>
<dbReference type="FunFam" id="3.10.290.10:FF:000003">
    <property type="entry name" value="Pseudouridine synthase"/>
    <property type="match status" value="1"/>
</dbReference>
<dbReference type="GO" id="GO:0000455">
    <property type="term" value="P:enzyme-directed rRNA pseudouridine synthesis"/>
    <property type="evidence" value="ECO:0007669"/>
    <property type="project" value="UniProtKB-ARBA"/>
</dbReference>
<comment type="similarity">
    <text evidence="1 4">Belongs to the pseudouridine synthase RsuA family.</text>
</comment>
<dbReference type="Pfam" id="PF01479">
    <property type="entry name" value="S4"/>
    <property type="match status" value="1"/>
</dbReference>
<dbReference type="GO" id="GO:0120159">
    <property type="term" value="F:rRNA pseudouridine synthase activity"/>
    <property type="evidence" value="ECO:0007669"/>
    <property type="project" value="UniProtKB-ARBA"/>
</dbReference>
<dbReference type="OrthoDB" id="9807213at2"/>
<sequence>MRINKYISETGFCSRRETDRLIEAKRITINEIVCETGDTVAPGDVVLIDGKTIPKKADSVYLLLNKPVGITCTAAPHVAGNIIEYVNYPIRIFAVGRLDKASEGLILLTNDGDIVNKMMRSENAHEKEYLVTVDRPITDDFIEKMASGVEILGVMTKPCEVISMNDYEFKIILTQGLNRQIRRMSKALGYKVTKLERVRIMNLTLTGLERGAYRGLTNEELKLLLSSLHEGEKHS</sequence>
<evidence type="ECO:0000313" key="6">
    <source>
        <dbReference type="EMBL" id="KMY48834.1"/>
    </source>
</evidence>
<dbReference type="AlphaFoldDB" id="A0A0K9GQ56"/>
<dbReference type="EMBL" id="LFZW01000001">
    <property type="protein sequence ID" value="KMY48834.1"/>
    <property type="molecule type" value="Genomic_DNA"/>
</dbReference>
<protein>
    <recommendedName>
        <fullName evidence="4">Pseudouridine synthase</fullName>
        <ecNumber evidence="4">5.4.99.-</ecNumber>
    </recommendedName>
</protein>
<dbReference type="NCBIfam" id="TIGR00093">
    <property type="entry name" value="pseudouridine synthase"/>
    <property type="match status" value="1"/>
</dbReference>
<dbReference type="FunFam" id="3.30.70.1560:FF:000002">
    <property type="entry name" value="Pseudouridine synthase"/>
    <property type="match status" value="1"/>
</dbReference>
<proteinExistence type="inferred from homology"/>
<dbReference type="CDD" id="cd02554">
    <property type="entry name" value="PseudoU_synth_RluF"/>
    <property type="match status" value="1"/>
</dbReference>
<dbReference type="Proteomes" id="UP000037146">
    <property type="component" value="Unassembled WGS sequence"/>
</dbReference>
<dbReference type="CDD" id="cd00165">
    <property type="entry name" value="S4"/>
    <property type="match status" value="1"/>
</dbReference>
<dbReference type="InterPro" id="IPR020094">
    <property type="entry name" value="TruA/RsuA/RluB/E/F_N"/>
</dbReference>
<dbReference type="PROSITE" id="PS01149">
    <property type="entry name" value="PSI_RSU"/>
    <property type="match status" value="1"/>
</dbReference>
<gene>
    <name evidence="6" type="ORF">AC625_04325</name>
</gene>
<dbReference type="PANTHER" id="PTHR47683:SF2">
    <property type="entry name" value="RNA-BINDING S4 DOMAIN-CONTAINING PROTEIN"/>
    <property type="match status" value="1"/>
</dbReference>
<keyword evidence="3" id="KW-0694">RNA-binding</keyword>
<dbReference type="PATRIC" id="fig|1679170.3.peg.927"/>
<dbReference type="RefSeq" id="WP_049680162.1">
    <property type="nucleotide sequence ID" value="NZ_LFZW01000001.1"/>
</dbReference>
<dbReference type="InterPro" id="IPR018496">
    <property type="entry name" value="PsdUridine_synth_RsuA/RluB_CS"/>
</dbReference>
<evidence type="ECO:0000256" key="3">
    <source>
        <dbReference type="PROSITE-ProRule" id="PRU00182"/>
    </source>
</evidence>
<dbReference type="PANTHER" id="PTHR47683">
    <property type="entry name" value="PSEUDOURIDINE SYNTHASE FAMILY PROTEIN-RELATED"/>
    <property type="match status" value="1"/>
</dbReference>
<dbReference type="InterPro" id="IPR050343">
    <property type="entry name" value="RsuA_PseudoU_synthase"/>
</dbReference>
<dbReference type="InterPro" id="IPR020103">
    <property type="entry name" value="PsdUridine_synth_cat_dom_sf"/>
</dbReference>
<keyword evidence="2 4" id="KW-0413">Isomerase</keyword>
<reference evidence="7" key="1">
    <citation type="submission" date="2015-07" db="EMBL/GenBank/DDBJ databases">
        <title>Genome sequencing project for genomic taxonomy and phylogenomics of Bacillus-like bacteria.</title>
        <authorList>
            <person name="Liu B."/>
            <person name="Wang J."/>
            <person name="Zhu Y."/>
            <person name="Liu G."/>
            <person name="Chen Q."/>
            <person name="Chen Z."/>
            <person name="Lan J."/>
            <person name="Che J."/>
            <person name="Ge C."/>
            <person name="Shi H."/>
            <person name="Pan Z."/>
            <person name="Liu X."/>
        </authorList>
    </citation>
    <scope>NUCLEOTIDE SEQUENCE [LARGE SCALE GENOMIC DNA]</scope>
    <source>
        <strain evidence="7">FJAT-27997</strain>
    </source>
</reference>
<dbReference type="GO" id="GO:0003723">
    <property type="term" value="F:RNA binding"/>
    <property type="evidence" value="ECO:0007669"/>
    <property type="project" value="UniProtKB-KW"/>
</dbReference>
<name>A0A0K9GQ56_9BACI</name>
<feature type="domain" description="RNA-binding S4" evidence="5">
    <location>
        <begin position="1"/>
        <end position="58"/>
    </location>
</feature>
<evidence type="ECO:0000313" key="7">
    <source>
        <dbReference type="Proteomes" id="UP000037146"/>
    </source>
</evidence>
<dbReference type="Gene3D" id="3.10.290.10">
    <property type="entry name" value="RNA-binding S4 domain"/>
    <property type="match status" value="1"/>
</dbReference>
<dbReference type="Pfam" id="PF00849">
    <property type="entry name" value="PseudoU_synth_2"/>
    <property type="match status" value="1"/>
</dbReference>
<dbReference type="SMART" id="SM00363">
    <property type="entry name" value="S4"/>
    <property type="match status" value="1"/>
</dbReference>
<dbReference type="InterPro" id="IPR002942">
    <property type="entry name" value="S4_RNA-bd"/>
</dbReference>
<dbReference type="SUPFAM" id="SSF55120">
    <property type="entry name" value="Pseudouridine synthase"/>
    <property type="match status" value="1"/>
</dbReference>